<gene>
    <name evidence="2" type="ORF">MONAX_5E018652</name>
</gene>
<keyword evidence="3" id="KW-1185">Reference proteome</keyword>
<dbReference type="Proteomes" id="UP000335636">
    <property type="component" value="Unassembled WGS sequence"/>
</dbReference>
<sequence>TQGRGTQRRRRRPRCRVRRRRRRGKVPVRARGEPPSFGRLGCEHPAPTAVNASAPPPPLP</sequence>
<name>A0A5E4CN96_MARMO</name>
<feature type="non-terminal residue" evidence="2">
    <location>
        <position position="1"/>
    </location>
</feature>
<reference evidence="2" key="1">
    <citation type="submission" date="2019-04" db="EMBL/GenBank/DDBJ databases">
        <authorList>
            <person name="Alioto T."/>
            <person name="Alioto T."/>
        </authorList>
    </citation>
    <scope>NUCLEOTIDE SEQUENCE [LARGE SCALE GENOMIC DNA]</scope>
</reference>
<evidence type="ECO:0000313" key="2">
    <source>
        <dbReference type="EMBL" id="VTJ82760.1"/>
    </source>
</evidence>
<evidence type="ECO:0000256" key="1">
    <source>
        <dbReference type="SAM" id="MobiDB-lite"/>
    </source>
</evidence>
<feature type="compositionally biased region" description="Basic residues" evidence="1">
    <location>
        <begin position="1"/>
        <end position="28"/>
    </location>
</feature>
<dbReference type="AlphaFoldDB" id="A0A5E4CN96"/>
<feature type="region of interest" description="Disordered" evidence="1">
    <location>
        <begin position="1"/>
        <end position="60"/>
    </location>
</feature>
<proteinExistence type="predicted"/>
<protein>
    <submittedName>
        <fullName evidence="2">Uncharacterized protein</fullName>
    </submittedName>
</protein>
<comment type="caution">
    <text evidence="2">The sequence shown here is derived from an EMBL/GenBank/DDBJ whole genome shotgun (WGS) entry which is preliminary data.</text>
</comment>
<accession>A0A5E4CN96</accession>
<feature type="non-terminal residue" evidence="2">
    <location>
        <position position="60"/>
    </location>
</feature>
<evidence type="ECO:0000313" key="3">
    <source>
        <dbReference type="Proteomes" id="UP000335636"/>
    </source>
</evidence>
<dbReference type="EMBL" id="CABDUW010001574">
    <property type="protein sequence ID" value="VTJ82760.1"/>
    <property type="molecule type" value="Genomic_DNA"/>
</dbReference>
<organism evidence="2 3">
    <name type="scientific">Marmota monax</name>
    <name type="common">Woodchuck</name>
    <dbReference type="NCBI Taxonomy" id="9995"/>
    <lineage>
        <taxon>Eukaryota</taxon>
        <taxon>Metazoa</taxon>
        <taxon>Chordata</taxon>
        <taxon>Craniata</taxon>
        <taxon>Vertebrata</taxon>
        <taxon>Euteleostomi</taxon>
        <taxon>Mammalia</taxon>
        <taxon>Eutheria</taxon>
        <taxon>Euarchontoglires</taxon>
        <taxon>Glires</taxon>
        <taxon>Rodentia</taxon>
        <taxon>Sciuromorpha</taxon>
        <taxon>Sciuridae</taxon>
        <taxon>Xerinae</taxon>
        <taxon>Marmotini</taxon>
        <taxon>Marmota</taxon>
    </lineage>
</organism>